<evidence type="ECO:0000256" key="18">
    <source>
        <dbReference type="ARBA" id="ARBA00023016"/>
    </source>
</evidence>
<evidence type="ECO:0000256" key="22">
    <source>
        <dbReference type="ARBA" id="ARBA00041776"/>
    </source>
</evidence>
<feature type="domain" description="Histidine kinase" evidence="24">
    <location>
        <begin position="209"/>
        <end position="409"/>
    </location>
</feature>
<evidence type="ECO:0000256" key="12">
    <source>
        <dbReference type="ARBA" id="ARBA00022801"/>
    </source>
</evidence>
<keyword evidence="12" id="KW-0378">Hydrolase</keyword>
<dbReference type="InterPro" id="IPR003661">
    <property type="entry name" value="HisK_dim/P_dom"/>
</dbReference>
<evidence type="ECO:0000256" key="6">
    <source>
        <dbReference type="ARBA" id="ARBA00022475"/>
    </source>
</evidence>
<dbReference type="GO" id="GO:0005524">
    <property type="term" value="F:ATP binding"/>
    <property type="evidence" value="ECO:0007669"/>
    <property type="project" value="UniProtKB-KW"/>
</dbReference>
<organism evidence="26 27">
    <name type="scientific">Nakamurella panacisegetis</name>
    <dbReference type="NCBI Taxonomy" id="1090615"/>
    <lineage>
        <taxon>Bacteria</taxon>
        <taxon>Bacillati</taxon>
        <taxon>Actinomycetota</taxon>
        <taxon>Actinomycetes</taxon>
        <taxon>Nakamurellales</taxon>
        <taxon>Nakamurellaceae</taxon>
        <taxon>Nakamurella</taxon>
    </lineage>
</organism>
<evidence type="ECO:0000256" key="13">
    <source>
        <dbReference type="ARBA" id="ARBA00022840"/>
    </source>
</evidence>
<dbReference type="CDD" id="cd00082">
    <property type="entry name" value="HisKA"/>
    <property type="match status" value="1"/>
</dbReference>
<keyword evidence="13" id="KW-0067">ATP-binding</keyword>
<keyword evidence="16 23" id="KW-1133">Transmembrane helix</keyword>
<dbReference type="InterPro" id="IPR003594">
    <property type="entry name" value="HATPase_dom"/>
</dbReference>
<dbReference type="OrthoDB" id="5499837at2"/>
<evidence type="ECO:0000256" key="3">
    <source>
        <dbReference type="ARBA" id="ARBA00001946"/>
    </source>
</evidence>
<keyword evidence="27" id="KW-1185">Reference proteome</keyword>
<dbReference type="Proteomes" id="UP000198741">
    <property type="component" value="Chromosome I"/>
</dbReference>
<name>A0A1H0PGH4_9ACTN</name>
<evidence type="ECO:0000256" key="15">
    <source>
        <dbReference type="ARBA" id="ARBA00022912"/>
    </source>
</evidence>
<dbReference type="GO" id="GO:0004721">
    <property type="term" value="F:phosphoprotein phosphatase activity"/>
    <property type="evidence" value="ECO:0007669"/>
    <property type="project" value="UniProtKB-KW"/>
</dbReference>
<keyword evidence="17" id="KW-0902">Two-component regulatory system</keyword>
<evidence type="ECO:0000256" key="11">
    <source>
        <dbReference type="ARBA" id="ARBA00022777"/>
    </source>
</evidence>
<protein>
    <recommendedName>
        <fullName evidence="21">Signal transduction histidine-protein kinase/phosphatase MprB</fullName>
        <ecNumber evidence="5">2.7.13.3</ecNumber>
    </recommendedName>
    <alternativeName>
        <fullName evidence="22">Mycobacterial persistence regulator B</fullName>
    </alternativeName>
</protein>
<dbReference type="InterPro" id="IPR003660">
    <property type="entry name" value="HAMP_dom"/>
</dbReference>
<evidence type="ECO:0000256" key="19">
    <source>
        <dbReference type="ARBA" id="ARBA00023026"/>
    </source>
</evidence>
<dbReference type="STRING" id="1090615.SAMN04515671_2752"/>
<keyword evidence="19" id="KW-0843">Virulence</keyword>
<evidence type="ECO:0000256" key="20">
    <source>
        <dbReference type="ARBA" id="ARBA00023211"/>
    </source>
</evidence>
<dbReference type="SMART" id="SM00387">
    <property type="entry name" value="HATPase_c"/>
    <property type="match status" value="1"/>
</dbReference>
<evidence type="ECO:0000256" key="2">
    <source>
        <dbReference type="ARBA" id="ARBA00001936"/>
    </source>
</evidence>
<dbReference type="PROSITE" id="PS50109">
    <property type="entry name" value="HIS_KIN"/>
    <property type="match status" value="1"/>
</dbReference>
<accession>A0A1H0PGH4</accession>
<proteinExistence type="predicted"/>
<dbReference type="EMBL" id="LT629710">
    <property type="protein sequence ID" value="SDP03716.1"/>
    <property type="molecule type" value="Genomic_DNA"/>
</dbReference>
<keyword evidence="10" id="KW-0547">Nucleotide-binding</keyword>
<dbReference type="GO" id="GO:0000155">
    <property type="term" value="F:phosphorelay sensor kinase activity"/>
    <property type="evidence" value="ECO:0007669"/>
    <property type="project" value="InterPro"/>
</dbReference>
<dbReference type="SUPFAM" id="SSF47384">
    <property type="entry name" value="Homodimeric domain of signal transducing histidine kinase"/>
    <property type="match status" value="1"/>
</dbReference>
<dbReference type="GO" id="GO:0005886">
    <property type="term" value="C:plasma membrane"/>
    <property type="evidence" value="ECO:0007669"/>
    <property type="project" value="UniProtKB-SubCell"/>
</dbReference>
<dbReference type="PANTHER" id="PTHR44936">
    <property type="entry name" value="SENSOR PROTEIN CREC"/>
    <property type="match status" value="1"/>
</dbReference>
<evidence type="ECO:0000256" key="8">
    <source>
        <dbReference type="ARBA" id="ARBA00022679"/>
    </source>
</evidence>
<dbReference type="InterPro" id="IPR040868">
    <property type="entry name" value="DraK_HK_N"/>
</dbReference>
<comment type="cofactor">
    <cofactor evidence="3">
        <name>Mg(2+)</name>
        <dbReference type="ChEBI" id="CHEBI:18420"/>
    </cofactor>
</comment>
<evidence type="ECO:0000256" key="7">
    <source>
        <dbReference type="ARBA" id="ARBA00022553"/>
    </source>
</evidence>
<comment type="subcellular location">
    <subcellularLocation>
        <location evidence="4">Cell membrane</location>
        <topology evidence="4">Multi-pass membrane protein</topology>
    </subcellularLocation>
</comment>
<dbReference type="Pfam" id="PF02518">
    <property type="entry name" value="HATPase_c"/>
    <property type="match status" value="1"/>
</dbReference>
<dbReference type="SUPFAM" id="SSF55874">
    <property type="entry name" value="ATPase domain of HSP90 chaperone/DNA topoisomerase II/histidine kinase"/>
    <property type="match status" value="1"/>
</dbReference>
<evidence type="ECO:0000256" key="16">
    <source>
        <dbReference type="ARBA" id="ARBA00022989"/>
    </source>
</evidence>
<keyword evidence="6" id="KW-1003">Cell membrane</keyword>
<evidence type="ECO:0000256" key="5">
    <source>
        <dbReference type="ARBA" id="ARBA00012438"/>
    </source>
</evidence>
<comment type="cofactor">
    <cofactor evidence="2">
        <name>Mn(2+)</name>
        <dbReference type="ChEBI" id="CHEBI:29035"/>
    </cofactor>
</comment>
<evidence type="ECO:0000313" key="26">
    <source>
        <dbReference type="EMBL" id="SDP03716.1"/>
    </source>
</evidence>
<dbReference type="Pfam" id="PF18092">
    <property type="entry name" value="DraK_HK_N"/>
    <property type="match status" value="1"/>
</dbReference>
<sequence>MRRRILTSILLVIAAIVVTLALPLGVVSWRLVDDLKHQELAGRLQSMETSISLQSERASAIDLSRLEVAIPEDGRLVIRQPGKPDRAVGAPASSDSYSESVALPGGGQLILSVPMGNLRAERWRAVLLVAAAVVLSLLVATAIALILARRLSTPLSDVARRAARLGSGDFRTFRRRYGIAELDRVADVLDSSATDIAALLSRERDLAGDISHQLRTRLTGLRLRLEEIALNPDPAVVAEVHAALDQTDRLVTVVDDLLANARSQRAAGSTELDLSAELEDLATDFRPRAAAAGRTFRVKCPKDISVRATAVRLREALGALLDNALVHGAGAIRVTVRPDAASVVIEVSDEGNGVPTPLVGHIFERGMSTASSTGLGLGLARALIEADGGRLELRRASPPVFGIFLTAENAADESPVPVVPNAPAPPRTAR</sequence>
<feature type="transmembrane region" description="Helical" evidence="23">
    <location>
        <begin position="125"/>
        <end position="148"/>
    </location>
</feature>
<reference evidence="26 27" key="1">
    <citation type="submission" date="2016-10" db="EMBL/GenBank/DDBJ databases">
        <authorList>
            <person name="de Groot N.N."/>
        </authorList>
    </citation>
    <scope>NUCLEOTIDE SEQUENCE [LARGE SCALE GENOMIC DNA]</scope>
    <source>
        <strain evidence="27">P4-7,KCTC 19426,CECT 7604</strain>
    </source>
</reference>
<evidence type="ECO:0000256" key="10">
    <source>
        <dbReference type="ARBA" id="ARBA00022741"/>
    </source>
</evidence>
<keyword evidence="23" id="KW-0472">Membrane</keyword>
<evidence type="ECO:0000313" key="27">
    <source>
        <dbReference type="Proteomes" id="UP000198741"/>
    </source>
</evidence>
<dbReference type="InterPro" id="IPR005467">
    <property type="entry name" value="His_kinase_dom"/>
</dbReference>
<evidence type="ECO:0000256" key="17">
    <source>
        <dbReference type="ARBA" id="ARBA00023012"/>
    </source>
</evidence>
<dbReference type="PRINTS" id="PR00344">
    <property type="entry name" value="BCTRLSENSOR"/>
</dbReference>
<gene>
    <name evidence="26" type="ORF">SAMN04515671_2752</name>
</gene>
<evidence type="ECO:0000256" key="21">
    <source>
        <dbReference type="ARBA" id="ARBA00040454"/>
    </source>
</evidence>
<evidence type="ECO:0000256" key="23">
    <source>
        <dbReference type="SAM" id="Phobius"/>
    </source>
</evidence>
<keyword evidence="14" id="KW-0460">Magnesium</keyword>
<dbReference type="AlphaFoldDB" id="A0A1H0PGH4"/>
<keyword evidence="18" id="KW-0346">Stress response</keyword>
<evidence type="ECO:0000259" key="25">
    <source>
        <dbReference type="PROSITE" id="PS50885"/>
    </source>
</evidence>
<keyword evidence="9 23" id="KW-0812">Transmembrane</keyword>
<evidence type="ECO:0000256" key="1">
    <source>
        <dbReference type="ARBA" id="ARBA00000085"/>
    </source>
</evidence>
<dbReference type="EC" id="2.7.13.3" evidence="5"/>
<evidence type="ECO:0000259" key="24">
    <source>
        <dbReference type="PROSITE" id="PS50109"/>
    </source>
</evidence>
<dbReference type="InterPro" id="IPR004358">
    <property type="entry name" value="Sig_transdc_His_kin-like_C"/>
</dbReference>
<keyword evidence="7" id="KW-0597">Phosphoprotein</keyword>
<dbReference type="InterPro" id="IPR036890">
    <property type="entry name" value="HATPase_C_sf"/>
</dbReference>
<evidence type="ECO:0000256" key="14">
    <source>
        <dbReference type="ARBA" id="ARBA00022842"/>
    </source>
</evidence>
<dbReference type="SMART" id="SM00388">
    <property type="entry name" value="HisKA"/>
    <property type="match status" value="1"/>
</dbReference>
<dbReference type="Gene3D" id="1.10.287.130">
    <property type="match status" value="1"/>
</dbReference>
<keyword evidence="8" id="KW-0808">Transferase</keyword>
<dbReference type="PANTHER" id="PTHR44936:SF9">
    <property type="entry name" value="SENSOR PROTEIN CREC"/>
    <property type="match status" value="1"/>
</dbReference>
<dbReference type="PROSITE" id="PS50885">
    <property type="entry name" value="HAMP"/>
    <property type="match status" value="1"/>
</dbReference>
<dbReference type="RefSeq" id="WP_090476700.1">
    <property type="nucleotide sequence ID" value="NZ_LT629710.1"/>
</dbReference>
<comment type="catalytic activity">
    <reaction evidence="1">
        <text>ATP + protein L-histidine = ADP + protein N-phospho-L-histidine.</text>
        <dbReference type="EC" id="2.7.13.3"/>
    </reaction>
</comment>
<dbReference type="Pfam" id="PF00512">
    <property type="entry name" value="HisKA"/>
    <property type="match status" value="1"/>
</dbReference>
<keyword evidence="15" id="KW-0904">Protein phosphatase</keyword>
<dbReference type="Gene3D" id="3.30.565.10">
    <property type="entry name" value="Histidine kinase-like ATPase, C-terminal domain"/>
    <property type="match status" value="1"/>
</dbReference>
<keyword evidence="11 26" id="KW-0418">Kinase</keyword>
<keyword evidence="20" id="KW-0464">Manganese</keyword>
<dbReference type="InterPro" id="IPR036097">
    <property type="entry name" value="HisK_dim/P_sf"/>
</dbReference>
<evidence type="ECO:0000256" key="9">
    <source>
        <dbReference type="ARBA" id="ARBA00022692"/>
    </source>
</evidence>
<evidence type="ECO:0000256" key="4">
    <source>
        <dbReference type="ARBA" id="ARBA00004651"/>
    </source>
</evidence>
<feature type="domain" description="HAMP" evidence="25">
    <location>
        <begin position="149"/>
        <end position="201"/>
    </location>
</feature>
<dbReference type="InterPro" id="IPR050980">
    <property type="entry name" value="2C_sensor_his_kinase"/>
</dbReference>